<feature type="compositionally biased region" description="Basic and acidic residues" evidence="1">
    <location>
        <begin position="651"/>
        <end position="661"/>
    </location>
</feature>
<evidence type="ECO:0000313" key="3">
    <source>
        <dbReference type="Proteomes" id="UP001153076"/>
    </source>
</evidence>
<dbReference type="Proteomes" id="UP001153076">
    <property type="component" value="Unassembled WGS sequence"/>
</dbReference>
<protein>
    <submittedName>
        <fullName evidence="2">Uncharacterized protein</fullName>
    </submittedName>
</protein>
<gene>
    <name evidence="2" type="ORF">Cgig2_012809</name>
</gene>
<organism evidence="2 3">
    <name type="scientific">Carnegiea gigantea</name>
    <dbReference type="NCBI Taxonomy" id="171969"/>
    <lineage>
        <taxon>Eukaryota</taxon>
        <taxon>Viridiplantae</taxon>
        <taxon>Streptophyta</taxon>
        <taxon>Embryophyta</taxon>
        <taxon>Tracheophyta</taxon>
        <taxon>Spermatophyta</taxon>
        <taxon>Magnoliopsida</taxon>
        <taxon>eudicotyledons</taxon>
        <taxon>Gunneridae</taxon>
        <taxon>Pentapetalae</taxon>
        <taxon>Caryophyllales</taxon>
        <taxon>Cactineae</taxon>
        <taxon>Cactaceae</taxon>
        <taxon>Cactoideae</taxon>
        <taxon>Echinocereeae</taxon>
        <taxon>Carnegiea</taxon>
    </lineage>
</organism>
<feature type="compositionally biased region" description="Basic and acidic residues" evidence="1">
    <location>
        <begin position="621"/>
        <end position="630"/>
    </location>
</feature>
<dbReference type="OrthoDB" id="1927237at2759"/>
<dbReference type="PANTHER" id="PTHR37766">
    <property type="entry name" value="OS01G0897100 PROTEIN"/>
    <property type="match status" value="1"/>
</dbReference>
<evidence type="ECO:0000256" key="1">
    <source>
        <dbReference type="SAM" id="MobiDB-lite"/>
    </source>
</evidence>
<accession>A0A9Q1KCK5</accession>
<keyword evidence="3" id="KW-1185">Reference proteome</keyword>
<sequence length="677" mass="77364">MMIDLFLSKPMWVKDDNDSDEQRITLFDELEKIIWAIMTSEGRSEARFWLCDAISSLSSIRPNEQQELFLRLLRSKPLNRDLAAQVLQMIFERKPHKAGLILAKKSHRLEKFFEAAGDSAHGKGAKALSQFAFTNRDICWEELEWKGKHGQSPAIVATKPHYFLDLDVQRTVENFLNNVPEFWSSKDFAESLKDGEILAIDKMFFVNFFVNLMYEDNLKEVWEVVGQYLLEESFSYLCQHILIILDEQDLCALLQMLHEFLTRRQELVNFGNASYWLEILIRKCGDQVSMDQLFLLNALFNKGRQLLRLVCSDETEEEKAKINDLTLRIWTSTSSTNSLLPIARDHFRSNIVETMKWLGLLSWSLVNRLSEECHSSESWKALFVSNKIGFRKSDAYGLLEHDGTSEESELESADTAKHKKRRRSRKKRKKNLGHDIFHDDELLDLDGSNDRFNLWSSSTSWLLSTDGGSTGTYIEALLERMDEEDFQSIPPGFPQQGFVLNIVVYPAKLSTLQLFERNETVMKVQMHLRHLEGCNYCATMNNQDTDCRAPTKSGYPLALFLSTSSLSETADKCGVPEHLVSSTYSRAAPTGESHIASISGFHKQKERSRLGVFIGPGPDRTGPDRLDRRPKICQTLDRGPDRSGVGPGPDRTGHNPDRTGPDRLQTGQKGTDEKEEE</sequence>
<dbReference type="EMBL" id="JAKOGI010000193">
    <property type="protein sequence ID" value="KAJ8440373.1"/>
    <property type="molecule type" value="Genomic_DNA"/>
</dbReference>
<comment type="caution">
    <text evidence="2">The sequence shown here is derived from an EMBL/GenBank/DDBJ whole genome shotgun (WGS) entry which is preliminary data.</text>
</comment>
<evidence type="ECO:0000313" key="2">
    <source>
        <dbReference type="EMBL" id="KAJ8440373.1"/>
    </source>
</evidence>
<dbReference type="PANTHER" id="PTHR37766:SF1">
    <property type="entry name" value="OS01G0897100 PROTEIN"/>
    <property type="match status" value="1"/>
</dbReference>
<feature type="region of interest" description="Disordered" evidence="1">
    <location>
        <begin position="601"/>
        <end position="677"/>
    </location>
</feature>
<feature type="region of interest" description="Disordered" evidence="1">
    <location>
        <begin position="403"/>
        <end position="427"/>
    </location>
</feature>
<feature type="compositionally biased region" description="Basic residues" evidence="1">
    <location>
        <begin position="417"/>
        <end position="427"/>
    </location>
</feature>
<reference evidence="2" key="1">
    <citation type="submission" date="2022-04" db="EMBL/GenBank/DDBJ databases">
        <title>Carnegiea gigantea Genome sequencing and assembly v2.</title>
        <authorList>
            <person name="Copetti D."/>
            <person name="Sanderson M.J."/>
            <person name="Burquez A."/>
            <person name="Wojciechowski M.F."/>
        </authorList>
    </citation>
    <scope>NUCLEOTIDE SEQUENCE</scope>
    <source>
        <strain evidence="2">SGP5-SGP5p</strain>
        <tissue evidence="2">Aerial part</tissue>
    </source>
</reference>
<proteinExistence type="predicted"/>
<name>A0A9Q1KCK5_9CARY</name>
<dbReference type="AlphaFoldDB" id="A0A9Q1KCK5"/>